<name>A0A8J3PDG7_9ACTN</name>
<comment type="caution">
    <text evidence="1">The sequence shown here is derived from an EMBL/GenBank/DDBJ whole genome shotgun (WGS) entry which is preliminary data.</text>
</comment>
<proteinExistence type="predicted"/>
<dbReference type="AlphaFoldDB" id="A0A8J3PDG7"/>
<organism evidence="1 2">
    <name type="scientific">Catellatospora coxensis</name>
    <dbReference type="NCBI Taxonomy" id="310354"/>
    <lineage>
        <taxon>Bacteria</taxon>
        <taxon>Bacillati</taxon>
        <taxon>Actinomycetota</taxon>
        <taxon>Actinomycetes</taxon>
        <taxon>Micromonosporales</taxon>
        <taxon>Micromonosporaceae</taxon>
        <taxon>Catellatospora</taxon>
    </lineage>
</organism>
<protein>
    <submittedName>
        <fullName evidence="1">Uncharacterized protein</fullName>
    </submittedName>
</protein>
<gene>
    <name evidence="1" type="ORF">Cco03nite_77510</name>
</gene>
<dbReference type="EMBL" id="BONI01000112">
    <property type="protein sequence ID" value="GIG11051.1"/>
    <property type="molecule type" value="Genomic_DNA"/>
</dbReference>
<sequence>MATERINLTMEADALTAARRAAASDGVSLSAWLSRAAWNQAIEHAARISAEQDRHLADEFADYDAEREELMFRRETA</sequence>
<dbReference type="Proteomes" id="UP000630887">
    <property type="component" value="Unassembled WGS sequence"/>
</dbReference>
<dbReference type="RefSeq" id="WP_203699007.1">
    <property type="nucleotide sequence ID" value="NZ_BAAALC010000095.1"/>
</dbReference>
<keyword evidence="2" id="KW-1185">Reference proteome</keyword>
<accession>A0A8J3PDG7</accession>
<evidence type="ECO:0000313" key="2">
    <source>
        <dbReference type="Proteomes" id="UP000630887"/>
    </source>
</evidence>
<evidence type="ECO:0000313" key="1">
    <source>
        <dbReference type="EMBL" id="GIG11051.1"/>
    </source>
</evidence>
<reference evidence="1 2" key="1">
    <citation type="submission" date="2021-01" db="EMBL/GenBank/DDBJ databases">
        <title>Whole genome shotgun sequence of Catellatospora coxensis NBRC 107359.</title>
        <authorList>
            <person name="Komaki H."/>
            <person name="Tamura T."/>
        </authorList>
    </citation>
    <scope>NUCLEOTIDE SEQUENCE [LARGE SCALE GENOMIC DNA]</scope>
    <source>
        <strain evidence="1 2">NBRC 107359</strain>
    </source>
</reference>